<organism evidence="9 10">
    <name type="scientific">Cirrhinus molitorella</name>
    <name type="common">mud carp</name>
    <dbReference type="NCBI Taxonomy" id="172907"/>
    <lineage>
        <taxon>Eukaryota</taxon>
        <taxon>Metazoa</taxon>
        <taxon>Chordata</taxon>
        <taxon>Craniata</taxon>
        <taxon>Vertebrata</taxon>
        <taxon>Euteleostomi</taxon>
        <taxon>Actinopterygii</taxon>
        <taxon>Neopterygii</taxon>
        <taxon>Teleostei</taxon>
        <taxon>Ostariophysi</taxon>
        <taxon>Cypriniformes</taxon>
        <taxon>Cyprinidae</taxon>
        <taxon>Labeoninae</taxon>
        <taxon>Labeonini</taxon>
        <taxon>Cirrhinus</taxon>
    </lineage>
</organism>
<name>A0AA88TX68_9TELE</name>
<keyword evidence="4 8" id="KW-0808">Transferase</keyword>
<evidence type="ECO:0000313" key="9">
    <source>
        <dbReference type="EMBL" id="KAK2894952.1"/>
    </source>
</evidence>
<dbReference type="EMBL" id="JAUYZG010000011">
    <property type="protein sequence ID" value="KAK2894952.1"/>
    <property type="molecule type" value="Genomic_DNA"/>
</dbReference>
<evidence type="ECO:0000256" key="6">
    <source>
        <dbReference type="ARBA" id="ARBA00022989"/>
    </source>
</evidence>
<evidence type="ECO:0000256" key="2">
    <source>
        <dbReference type="ARBA" id="ARBA00007647"/>
    </source>
</evidence>
<evidence type="ECO:0000256" key="8">
    <source>
        <dbReference type="RuleBase" id="RU366017"/>
    </source>
</evidence>
<dbReference type="InterPro" id="IPR008166">
    <property type="entry name" value="Glyco_transf_92"/>
</dbReference>
<dbReference type="PANTHER" id="PTHR21461">
    <property type="entry name" value="GLYCOSYLTRANSFERASE FAMILY 92 PROTEIN"/>
    <property type="match status" value="1"/>
</dbReference>
<dbReference type="AlphaFoldDB" id="A0AA88TX68"/>
<dbReference type="GO" id="GO:0016020">
    <property type="term" value="C:membrane"/>
    <property type="evidence" value="ECO:0007669"/>
    <property type="project" value="UniProtKB-SubCell"/>
</dbReference>
<dbReference type="GO" id="GO:0016757">
    <property type="term" value="F:glycosyltransferase activity"/>
    <property type="evidence" value="ECO:0007669"/>
    <property type="project" value="UniProtKB-UniRule"/>
</dbReference>
<comment type="similarity">
    <text evidence="2 8">Belongs to the glycosyltransferase 92 family.</text>
</comment>
<accession>A0AA88TX68</accession>
<dbReference type="GO" id="GO:0005737">
    <property type="term" value="C:cytoplasm"/>
    <property type="evidence" value="ECO:0007669"/>
    <property type="project" value="TreeGrafter"/>
</dbReference>
<proteinExistence type="inferred from homology"/>
<keyword evidence="7 8" id="KW-0472">Membrane</keyword>
<protein>
    <recommendedName>
        <fullName evidence="8">Glycosyltransferase family 92 protein</fullName>
        <ecNumber evidence="8">2.4.1.-</ecNumber>
    </recommendedName>
</protein>
<evidence type="ECO:0000256" key="1">
    <source>
        <dbReference type="ARBA" id="ARBA00004167"/>
    </source>
</evidence>
<dbReference type="PANTHER" id="PTHR21461:SF52">
    <property type="entry name" value="GLYCOSYLTRANSFERASE FAMILY 92 PROTEIN"/>
    <property type="match status" value="1"/>
</dbReference>
<keyword evidence="10" id="KW-1185">Reference proteome</keyword>
<gene>
    <name evidence="9" type="ORF">Q8A67_012181</name>
</gene>
<keyword evidence="3 8" id="KW-0328">Glycosyltransferase</keyword>
<dbReference type="EC" id="2.4.1.-" evidence="8"/>
<evidence type="ECO:0000313" key="10">
    <source>
        <dbReference type="Proteomes" id="UP001187343"/>
    </source>
</evidence>
<dbReference type="Pfam" id="PF01697">
    <property type="entry name" value="Glyco_transf_92"/>
    <property type="match status" value="1"/>
</dbReference>
<feature type="transmembrane region" description="Helical" evidence="8">
    <location>
        <begin position="33"/>
        <end position="51"/>
    </location>
</feature>
<comment type="subcellular location">
    <subcellularLocation>
        <location evidence="1">Membrane</location>
        <topology evidence="1">Single-pass membrane protein</topology>
    </subcellularLocation>
</comment>
<reference evidence="9" key="1">
    <citation type="submission" date="2023-08" db="EMBL/GenBank/DDBJ databases">
        <title>Chromosome-level Genome Assembly of mud carp (Cirrhinus molitorella).</title>
        <authorList>
            <person name="Liu H."/>
        </authorList>
    </citation>
    <scope>NUCLEOTIDE SEQUENCE</scope>
    <source>
        <strain evidence="9">Prfri</strain>
        <tissue evidence="9">Muscle</tissue>
    </source>
</reference>
<evidence type="ECO:0000256" key="7">
    <source>
        <dbReference type="ARBA" id="ARBA00023136"/>
    </source>
</evidence>
<evidence type="ECO:0000256" key="4">
    <source>
        <dbReference type="ARBA" id="ARBA00022679"/>
    </source>
</evidence>
<sequence>MFSRGKCDNVKYDRLESGSEAKPFKKKICALKIFYFSCFLFILSIIAFIYAQDPSKAPYAIPTGQNHERKDSDLPTHLPFLQTPHIYHTSTSPSSPKVCDVQVKDSPVIKVSHFNTYVIGSYMEHRFSEKQIKIIAIVLRNEQATYSCVMCCNGRTVTSPAEFSIHTDHFSFEYGTASITCPINSTCLTPTHVALTDRAVLGNVESFQPIRNRDIQTAFPYEFTICISVMYDYKSVLNLVQSMEMFRLLGAQRVVIYKTNCDSDTQKVLDYYEKRGFVEIIPWTIKKHIVVSHGWKNYESPGQLHYYGQIPALNDCVYRYMYQSRYLALQDLDELILPSKVKTWTELLPELENMYGSSVGFEFENNHFPFTAKAHMDYEQDKWKTVWGTNILNYIDRVPNDPNVFNNFKIIVNPRLVLKTTVHGLLDSVSTRSTVRVYNSIARMYHFKNLTYPPDTALIRDNRLWAYANDLIPAVSKVLQACGLIEA</sequence>
<evidence type="ECO:0000256" key="3">
    <source>
        <dbReference type="ARBA" id="ARBA00022676"/>
    </source>
</evidence>
<comment type="caution">
    <text evidence="9">The sequence shown here is derived from an EMBL/GenBank/DDBJ whole genome shotgun (WGS) entry which is preliminary data.</text>
</comment>
<keyword evidence="6 8" id="KW-1133">Transmembrane helix</keyword>
<dbReference type="Proteomes" id="UP001187343">
    <property type="component" value="Unassembled WGS sequence"/>
</dbReference>
<keyword evidence="5 8" id="KW-0812">Transmembrane</keyword>
<evidence type="ECO:0000256" key="5">
    <source>
        <dbReference type="ARBA" id="ARBA00022692"/>
    </source>
</evidence>